<reference evidence="2" key="2">
    <citation type="submission" date="2015-01" db="EMBL/GenBank/DDBJ databases">
        <title>Evolutionary Origins and Diversification of the Mycorrhizal Mutualists.</title>
        <authorList>
            <consortium name="DOE Joint Genome Institute"/>
            <consortium name="Mycorrhizal Genomics Consortium"/>
            <person name="Kohler A."/>
            <person name="Kuo A."/>
            <person name="Nagy L.G."/>
            <person name="Floudas D."/>
            <person name="Copeland A."/>
            <person name="Barry K.W."/>
            <person name="Cichocki N."/>
            <person name="Veneault-Fourrey C."/>
            <person name="LaButti K."/>
            <person name="Lindquist E.A."/>
            <person name="Lipzen A."/>
            <person name="Lundell T."/>
            <person name="Morin E."/>
            <person name="Murat C."/>
            <person name="Riley R."/>
            <person name="Ohm R."/>
            <person name="Sun H."/>
            <person name="Tunlid A."/>
            <person name="Henrissat B."/>
            <person name="Grigoriev I.V."/>
            <person name="Hibbett D.S."/>
            <person name="Martin F."/>
        </authorList>
    </citation>
    <scope>NUCLEOTIDE SEQUENCE [LARGE SCALE GENOMIC DNA]</scope>
    <source>
        <strain evidence="2">Zn</strain>
    </source>
</reference>
<dbReference type="EMBL" id="KN832889">
    <property type="protein sequence ID" value="KIM94761.1"/>
    <property type="molecule type" value="Genomic_DNA"/>
</dbReference>
<dbReference type="InterPro" id="IPR032710">
    <property type="entry name" value="NTF2-like_dom_sf"/>
</dbReference>
<dbReference type="GO" id="GO:0030638">
    <property type="term" value="P:polyketide metabolic process"/>
    <property type="evidence" value="ECO:0007669"/>
    <property type="project" value="InterPro"/>
</dbReference>
<gene>
    <name evidence="1" type="ORF">OIDMADRAFT_60535</name>
</gene>
<organism evidence="1 2">
    <name type="scientific">Oidiodendron maius (strain Zn)</name>
    <dbReference type="NCBI Taxonomy" id="913774"/>
    <lineage>
        <taxon>Eukaryota</taxon>
        <taxon>Fungi</taxon>
        <taxon>Dikarya</taxon>
        <taxon>Ascomycota</taxon>
        <taxon>Pezizomycotina</taxon>
        <taxon>Leotiomycetes</taxon>
        <taxon>Leotiomycetes incertae sedis</taxon>
        <taxon>Myxotrichaceae</taxon>
        <taxon>Oidiodendron</taxon>
    </lineage>
</organism>
<accession>A0A0C3GWU4</accession>
<dbReference type="AlphaFoldDB" id="A0A0C3GWU4"/>
<name>A0A0C3GWU4_OIDMZ</name>
<keyword evidence="2" id="KW-1185">Reference proteome</keyword>
<dbReference type="Proteomes" id="UP000054321">
    <property type="component" value="Unassembled WGS sequence"/>
</dbReference>
<proteinExistence type="predicted"/>
<dbReference type="InterPro" id="IPR009959">
    <property type="entry name" value="Cyclase_SnoaL-like"/>
</dbReference>
<dbReference type="HOGENOM" id="CLU_032662_0_0_1"/>
<dbReference type="STRING" id="913774.A0A0C3GWU4"/>
<protein>
    <recommendedName>
        <fullName evidence="3">SnoaL-like domain-containing protein</fullName>
    </recommendedName>
</protein>
<dbReference type="OrthoDB" id="5440at2759"/>
<dbReference type="SUPFAM" id="SSF54427">
    <property type="entry name" value="NTF2-like"/>
    <property type="match status" value="1"/>
</dbReference>
<dbReference type="PANTHER" id="PTHR38436:SF3">
    <property type="entry name" value="CARBOXYMETHYLENEBUTENOLIDASE-RELATED"/>
    <property type="match status" value="1"/>
</dbReference>
<sequence>MTPIEEAPVPLPTIQLVEMGPGISLLQPLSRRGHGPGLVVLTATKSSIGVAIEDGIPAPPMKWAEEGYTVIELRAEAWADGHDPISVALQGLSQSEKCQPKGQVGLVAYDPELWSHVVSSLPAHPQFVGAVVYGDAATATSLPQAPIPTLRHLAGAAKEKPARQKDFPVYHYPEAESFLFASPFQDQFNYSNEGVSHTRNLTFLKDRMDGPYFDLEAIWEEHTYYEFEARSVPHTMATMVQEPYVNHIPTLTGGIGRDRLSDFYQHHFVFQNPEDTQMELISRTVGIDRVIDEFLYKFTHDMQIDWLLPGIPATGLKVEIPFTAVVNIRGDRLYHEHIAWDQTTALIQLGLLPEYLPYPHRMPDGRTPAPGKKFEYRVPGSGREAAKKINDKNSVPSNQMFSYQVREVDV</sequence>
<dbReference type="PANTHER" id="PTHR38436">
    <property type="entry name" value="POLYKETIDE CYCLASE SNOAL-LIKE DOMAIN"/>
    <property type="match status" value="1"/>
</dbReference>
<evidence type="ECO:0008006" key="3">
    <source>
        <dbReference type="Google" id="ProtNLM"/>
    </source>
</evidence>
<reference evidence="1 2" key="1">
    <citation type="submission" date="2014-04" db="EMBL/GenBank/DDBJ databases">
        <authorList>
            <consortium name="DOE Joint Genome Institute"/>
            <person name="Kuo A."/>
            <person name="Martino E."/>
            <person name="Perotto S."/>
            <person name="Kohler A."/>
            <person name="Nagy L.G."/>
            <person name="Floudas D."/>
            <person name="Copeland A."/>
            <person name="Barry K.W."/>
            <person name="Cichocki N."/>
            <person name="Veneault-Fourrey C."/>
            <person name="LaButti K."/>
            <person name="Lindquist E.A."/>
            <person name="Lipzen A."/>
            <person name="Lundell T."/>
            <person name="Morin E."/>
            <person name="Murat C."/>
            <person name="Sun H."/>
            <person name="Tunlid A."/>
            <person name="Henrissat B."/>
            <person name="Grigoriev I.V."/>
            <person name="Hibbett D.S."/>
            <person name="Martin F."/>
            <person name="Nordberg H.P."/>
            <person name="Cantor M.N."/>
            <person name="Hua S.X."/>
        </authorList>
    </citation>
    <scope>NUCLEOTIDE SEQUENCE [LARGE SCALE GENOMIC DNA]</scope>
    <source>
        <strain evidence="1 2">Zn</strain>
    </source>
</reference>
<dbReference type="InParanoid" id="A0A0C3GWU4"/>
<evidence type="ECO:0000313" key="1">
    <source>
        <dbReference type="EMBL" id="KIM94761.1"/>
    </source>
</evidence>
<dbReference type="Gene3D" id="3.10.450.50">
    <property type="match status" value="1"/>
</dbReference>
<evidence type="ECO:0000313" key="2">
    <source>
        <dbReference type="Proteomes" id="UP000054321"/>
    </source>
</evidence>